<keyword evidence="5" id="KW-0658">Purine biosynthesis</keyword>
<protein>
    <recommendedName>
        <fullName evidence="3">Phosphoribosylglycinamide formyltransferase</fullName>
        <ecNumber evidence="2">2.1.2.2</ecNumber>
    </recommendedName>
    <alternativeName>
        <fullName evidence="8">5'-phosphoribosylglycinamide transformylase</fullName>
    </alternativeName>
    <alternativeName>
        <fullName evidence="7">GAR transformylase</fullName>
    </alternativeName>
</protein>
<evidence type="ECO:0000256" key="3">
    <source>
        <dbReference type="ARBA" id="ARBA00022076"/>
    </source>
</evidence>
<dbReference type="InterPro" id="IPR002376">
    <property type="entry name" value="Formyl_transf_N"/>
</dbReference>
<dbReference type="GO" id="GO:0006189">
    <property type="term" value="P:'de novo' IMP biosynthetic process"/>
    <property type="evidence" value="ECO:0007669"/>
    <property type="project" value="InterPro"/>
</dbReference>
<keyword evidence="4" id="KW-0808">Transferase</keyword>
<dbReference type="InterPro" id="IPR001555">
    <property type="entry name" value="GART_AS"/>
</dbReference>
<dbReference type="PANTHER" id="PTHR43369">
    <property type="entry name" value="PHOSPHORIBOSYLGLYCINAMIDE FORMYLTRANSFERASE"/>
    <property type="match status" value="1"/>
</dbReference>
<reference evidence="11" key="1">
    <citation type="journal article" date="2020" name="Fungal Divers.">
        <title>Resolving the Mortierellaceae phylogeny through synthesis of multi-gene phylogenetics and phylogenomics.</title>
        <authorList>
            <person name="Vandepol N."/>
            <person name="Liber J."/>
            <person name="Desiro A."/>
            <person name="Na H."/>
            <person name="Kennedy M."/>
            <person name="Barry K."/>
            <person name="Grigoriev I.V."/>
            <person name="Miller A.N."/>
            <person name="O'Donnell K."/>
            <person name="Stajich J.E."/>
            <person name="Bonito G."/>
        </authorList>
    </citation>
    <scope>NUCLEOTIDE SEQUENCE</scope>
    <source>
        <strain evidence="11">BC1065</strain>
    </source>
</reference>
<gene>
    <name evidence="11" type="ORF">DFQ27_007118</name>
</gene>
<dbReference type="OrthoDB" id="5575075at2759"/>
<comment type="similarity">
    <text evidence="6">Belongs to the GART family.</text>
</comment>
<dbReference type="PROSITE" id="PS00373">
    <property type="entry name" value="GART"/>
    <property type="match status" value="1"/>
</dbReference>
<organism evidence="11 12">
    <name type="scientific">Actinomortierella ambigua</name>
    <dbReference type="NCBI Taxonomy" id="1343610"/>
    <lineage>
        <taxon>Eukaryota</taxon>
        <taxon>Fungi</taxon>
        <taxon>Fungi incertae sedis</taxon>
        <taxon>Mucoromycota</taxon>
        <taxon>Mortierellomycotina</taxon>
        <taxon>Mortierellomycetes</taxon>
        <taxon>Mortierellales</taxon>
        <taxon>Mortierellaceae</taxon>
        <taxon>Actinomortierella</taxon>
    </lineage>
</organism>
<dbReference type="InterPro" id="IPR004607">
    <property type="entry name" value="GART"/>
</dbReference>
<keyword evidence="12" id="KW-1185">Reference proteome</keyword>
<evidence type="ECO:0000256" key="9">
    <source>
        <dbReference type="ARBA" id="ARBA00047664"/>
    </source>
</evidence>
<name>A0A9P6PUI9_9FUNG</name>
<evidence type="ECO:0000256" key="6">
    <source>
        <dbReference type="ARBA" id="ARBA00038440"/>
    </source>
</evidence>
<comment type="catalytic activity">
    <reaction evidence="9">
        <text>N(1)-(5-phospho-beta-D-ribosyl)glycinamide + (6R)-10-formyltetrahydrofolate = N(2)-formyl-N(1)-(5-phospho-beta-D-ribosyl)glycinamide + (6S)-5,6,7,8-tetrahydrofolate + H(+)</text>
        <dbReference type="Rhea" id="RHEA:15053"/>
        <dbReference type="ChEBI" id="CHEBI:15378"/>
        <dbReference type="ChEBI" id="CHEBI:57453"/>
        <dbReference type="ChEBI" id="CHEBI:143788"/>
        <dbReference type="ChEBI" id="CHEBI:147286"/>
        <dbReference type="ChEBI" id="CHEBI:195366"/>
        <dbReference type="EC" id="2.1.2.2"/>
    </reaction>
</comment>
<accession>A0A9P6PUI9</accession>
<evidence type="ECO:0000256" key="8">
    <source>
        <dbReference type="ARBA" id="ARBA00041682"/>
    </source>
</evidence>
<dbReference type="GO" id="GO:0005737">
    <property type="term" value="C:cytoplasm"/>
    <property type="evidence" value="ECO:0007669"/>
    <property type="project" value="TreeGrafter"/>
</dbReference>
<comment type="pathway">
    <text evidence="1">Purine metabolism; IMP biosynthesis via de novo pathway; N(2)-formyl-N(1)-(5-phospho-D-ribosyl)glycinamide from N(1)-(5-phospho-D-ribosyl)glycinamide (10-formyl THF route): step 1/1.</text>
</comment>
<dbReference type="Pfam" id="PF00551">
    <property type="entry name" value="Formyl_trans_N"/>
    <property type="match status" value="1"/>
</dbReference>
<proteinExistence type="inferred from homology"/>
<evidence type="ECO:0000259" key="10">
    <source>
        <dbReference type="Pfam" id="PF00551"/>
    </source>
</evidence>
<dbReference type="FunFam" id="3.40.50.170:FF:000009">
    <property type="entry name" value="Phosphoribosylglycinamide formyltransferase (Eurofung)"/>
    <property type="match status" value="1"/>
</dbReference>
<dbReference type="GO" id="GO:0004644">
    <property type="term" value="F:phosphoribosylglycinamide formyltransferase activity"/>
    <property type="evidence" value="ECO:0007669"/>
    <property type="project" value="UniProtKB-EC"/>
</dbReference>
<dbReference type="HAMAP" id="MF_01930">
    <property type="entry name" value="PurN"/>
    <property type="match status" value="1"/>
</dbReference>
<feature type="domain" description="Formyl transferase N-terminal" evidence="10">
    <location>
        <begin position="6"/>
        <end position="191"/>
    </location>
</feature>
<dbReference type="Gene3D" id="3.40.50.170">
    <property type="entry name" value="Formyl transferase, N-terminal domain"/>
    <property type="match status" value="1"/>
</dbReference>
<evidence type="ECO:0000256" key="1">
    <source>
        <dbReference type="ARBA" id="ARBA00005054"/>
    </source>
</evidence>
<evidence type="ECO:0000313" key="12">
    <source>
        <dbReference type="Proteomes" id="UP000807716"/>
    </source>
</evidence>
<evidence type="ECO:0000256" key="5">
    <source>
        <dbReference type="ARBA" id="ARBA00022755"/>
    </source>
</evidence>
<comment type="caution">
    <text evidence="11">The sequence shown here is derived from an EMBL/GenBank/DDBJ whole genome shotgun (WGS) entry which is preliminary data.</text>
</comment>
<evidence type="ECO:0000313" key="11">
    <source>
        <dbReference type="EMBL" id="KAG0253952.1"/>
    </source>
</evidence>
<dbReference type="Proteomes" id="UP000807716">
    <property type="component" value="Unassembled WGS sequence"/>
</dbReference>
<dbReference type="NCBIfam" id="TIGR00639">
    <property type="entry name" value="PurN"/>
    <property type="match status" value="1"/>
</dbReference>
<dbReference type="CDD" id="cd08645">
    <property type="entry name" value="FMT_core_GART"/>
    <property type="match status" value="1"/>
</dbReference>
<dbReference type="AlphaFoldDB" id="A0A9P6PUI9"/>
<dbReference type="PANTHER" id="PTHR43369:SF2">
    <property type="entry name" value="PHOSPHORIBOSYLGLYCINAMIDE FORMYLTRANSFERASE"/>
    <property type="match status" value="1"/>
</dbReference>
<dbReference type="EC" id="2.1.2.2" evidence="2"/>
<dbReference type="EMBL" id="JAAAJB010000548">
    <property type="protein sequence ID" value="KAG0253952.1"/>
    <property type="molecule type" value="Genomic_DNA"/>
</dbReference>
<evidence type="ECO:0000256" key="7">
    <source>
        <dbReference type="ARBA" id="ARBA00041324"/>
    </source>
</evidence>
<dbReference type="SUPFAM" id="SSF53328">
    <property type="entry name" value="Formyltransferase"/>
    <property type="match status" value="1"/>
</dbReference>
<sequence>MAALPRIVVCFSGNGSNFQALIDAIAQGTLRANIVLGVSNRSKAYALERAKQANIPTKTLSLKPYKDQGKTREEYDVDLAQVILSAQPDLIVLAGFMHILSPAFLSHFPNTPLINLHPALPGQFDGAHAIERAFEAYKKGEIKHTGIMIHRVIAEVDGGEPLLVQEIEIKPEDDLDALETRIHAAEHVLIVKGSNLALEQIAKSKATAA</sequence>
<evidence type="ECO:0000256" key="2">
    <source>
        <dbReference type="ARBA" id="ARBA00012254"/>
    </source>
</evidence>
<dbReference type="InterPro" id="IPR036477">
    <property type="entry name" value="Formyl_transf_N_sf"/>
</dbReference>
<evidence type="ECO:0000256" key="4">
    <source>
        <dbReference type="ARBA" id="ARBA00022679"/>
    </source>
</evidence>